<dbReference type="STRING" id="869212.Turpa_3801"/>
<evidence type="ECO:0000313" key="7">
    <source>
        <dbReference type="EMBL" id="AFM14435.1"/>
    </source>
</evidence>
<gene>
    <name evidence="7" type="ordered locus">Turpa_3801</name>
</gene>
<feature type="transmembrane region" description="Helical" evidence="5">
    <location>
        <begin position="28"/>
        <end position="46"/>
    </location>
</feature>
<feature type="domain" description="ABC transmembrane type-2" evidence="6">
    <location>
        <begin position="22"/>
        <end position="253"/>
    </location>
</feature>
<keyword evidence="5" id="KW-1003">Cell membrane</keyword>
<dbReference type="OrthoDB" id="9788252at2"/>
<dbReference type="PANTHER" id="PTHR43332:SF2">
    <property type="entry name" value="INNER MEMBRANE TRANSPORT PERMEASE YADH"/>
    <property type="match status" value="1"/>
</dbReference>
<dbReference type="InterPro" id="IPR047817">
    <property type="entry name" value="ABC2_TM_bact-type"/>
</dbReference>
<evidence type="ECO:0000256" key="5">
    <source>
        <dbReference type="RuleBase" id="RU361157"/>
    </source>
</evidence>
<proteinExistence type="inferred from homology"/>
<dbReference type="HOGENOM" id="CLU_039483_3_0_12"/>
<keyword evidence="8" id="KW-1185">Reference proteome</keyword>
<dbReference type="PIRSF" id="PIRSF006648">
    <property type="entry name" value="DrrB"/>
    <property type="match status" value="1"/>
</dbReference>
<comment type="similarity">
    <text evidence="5">Belongs to the ABC-2 integral membrane protein family.</text>
</comment>
<dbReference type="PANTHER" id="PTHR43332">
    <property type="entry name" value="INNER MEMBRANE TRANSPORT PERMEASE YADH-RELATED"/>
    <property type="match status" value="1"/>
</dbReference>
<accession>I4BAX8</accession>
<dbReference type="InterPro" id="IPR013525">
    <property type="entry name" value="ABC2_TM"/>
</dbReference>
<sequence length="258" mass="28218">MTRADAIGFFTILRKEYIRIVRIWSQTLLPPVMNVALYLLIFGSFIGKRIGMMGNDSYASFIVPGLILMAVITNSYGNVSSSFFSAKFQKNIEEILVSPVPDWLIVLGFAFGGIIRGALVAAAVIAVILVAPGVELKVAHPLLAITILILTAGFFSLAGLMNAMFAKKFDDISFVPTFVLTPLTYLGGIFYPLSGLPEFWQKVSAANPILHMVSALRYAFLGHSDVSYVFALLFLIAGNAALYYVCLRYLKKGLGIRN</sequence>
<evidence type="ECO:0000256" key="2">
    <source>
        <dbReference type="ARBA" id="ARBA00022692"/>
    </source>
</evidence>
<feature type="transmembrane region" description="Helical" evidence="5">
    <location>
        <begin position="172"/>
        <end position="191"/>
    </location>
</feature>
<evidence type="ECO:0000259" key="6">
    <source>
        <dbReference type="PROSITE" id="PS51012"/>
    </source>
</evidence>
<dbReference type="RefSeq" id="WP_014804912.1">
    <property type="nucleotide sequence ID" value="NC_018020.1"/>
</dbReference>
<dbReference type="PROSITE" id="PS51012">
    <property type="entry name" value="ABC_TM2"/>
    <property type="match status" value="1"/>
</dbReference>
<comment type="subcellular location">
    <subcellularLocation>
        <location evidence="5">Cell membrane</location>
        <topology evidence="5">Multi-pass membrane protein</topology>
    </subcellularLocation>
    <subcellularLocation>
        <location evidence="1">Membrane</location>
        <topology evidence="1">Multi-pass membrane protein</topology>
    </subcellularLocation>
</comment>
<dbReference type="AlphaFoldDB" id="I4BAX8"/>
<dbReference type="KEGG" id="tpx:Turpa_3801"/>
<keyword evidence="5" id="KW-0813">Transport</keyword>
<dbReference type="PRINTS" id="PR00164">
    <property type="entry name" value="ABC2TRNSPORT"/>
</dbReference>
<dbReference type="InterPro" id="IPR052522">
    <property type="entry name" value="ABC-2_transport_permease"/>
</dbReference>
<evidence type="ECO:0000256" key="3">
    <source>
        <dbReference type="ARBA" id="ARBA00022989"/>
    </source>
</evidence>
<dbReference type="InterPro" id="IPR000412">
    <property type="entry name" value="ABC_2_transport"/>
</dbReference>
<evidence type="ECO:0000313" key="8">
    <source>
        <dbReference type="Proteomes" id="UP000006048"/>
    </source>
</evidence>
<dbReference type="Proteomes" id="UP000006048">
    <property type="component" value="Chromosome"/>
</dbReference>
<dbReference type="GO" id="GO:0140359">
    <property type="term" value="F:ABC-type transporter activity"/>
    <property type="evidence" value="ECO:0007669"/>
    <property type="project" value="InterPro"/>
</dbReference>
<name>I4BAX8_TURPD</name>
<dbReference type="Pfam" id="PF01061">
    <property type="entry name" value="ABC2_membrane"/>
    <property type="match status" value="1"/>
</dbReference>
<protein>
    <recommendedName>
        <fullName evidence="5">Transport permease protein</fullName>
    </recommendedName>
</protein>
<reference evidence="7 8" key="1">
    <citation type="submission" date="2012-06" db="EMBL/GenBank/DDBJ databases">
        <title>The complete chromosome of genome of Turneriella parva DSM 21527.</title>
        <authorList>
            <consortium name="US DOE Joint Genome Institute (JGI-PGF)"/>
            <person name="Lucas S."/>
            <person name="Han J."/>
            <person name="Lapidus A."/>
            <person name="Bruce D."/>
            <person name="Goodwin L."/>
            <person name="Pitluck S."/>
            <person name="Peters L."/>
            <person name="Kyrpides N."/>
            <person name="Mavromatis K."/>
            <person name="Ivanova N."/>
            <person name="Mikhailova N."/>
            <person name="Chertkov O."/>
            <person name="Detter J.C."/>
            <person name="Tapia R."/>
            <person name="Han C."/>
            <person name="Land M."/>
            <person name="Hauser L."/>
            <person name="Markowitz V."/>
            <person name="Cheng J.-F."/>
            <person name="Hugenholtz P."/>
            <person name="Woyke T."/>
            <person name="Wu D."/>
            <person name="Gronow S."/>
            <person name="Wellnitz S."/>
            <person name="Brambilla E."/>
            <person name="Klenk H.-P."/>
            <person name="Eisen J.A."/>
        </authorList>
    </citation>
    <scope>NUCLEOTIDE SEQUENCE [LARGE SCALE GENOMIC DNA]</scope>
    <source>
        <strain evidence="8">ATCC BAA-1111 / DSM 21527 / NCTC 11395 / H</strain>
    </source>
</reference>
<evidence type="ECO:0000256" key="4">
    <source>
        <dbReference type="ARBA" id="ARBA00023136"/>
    </source>
</evidence>
<organism evidence="7 8">
    <name type="scientific">Turneriella parva (strain ATCC BAA-1111 / DSM 21527 / NCTC 11395 / H)</name>
    <name type="common">Leptospira parva</name>
    <dbReference type="NCBI Taxonomy" id="869212"/>
    <lineage>
        <taxon>Bacteria</taxon>
        <taxon>Pseudomonadati</taxon>
        <taxon>Spirochaetota</taxon>
        <taxon>Spirochaetia</taxon>
        <taxon>Leptospirales</taxon>
        <taxon>Leptospiraceae</taxon>
        <taxon>Turneriella</taxon>
    </lineage>
</organism>
<dbReference type="GO" id="GO:0043190">
    <property type="term" value="C:ATP-binding cassette (ABC) transporter complex"/>
    <property type="evidence" value="ECO:0007669"/>
    <property type="project" value="InterPro"/>
</dbReference>
<feature type="transmembrane region" description="Helical" evidence="5">
    <location>
        <begin position="226"/>
        <end position="247"/>
    </location>
</feature>
<keyword evidence="4 5" id="KW-0472">Membrane</keyword>
<keyword evidence="3 5" id="KW-1133">Transmembrane helix</keyword>
<feature type="transmembrane region" description="Helical" evidence="5">
    <location>
        <begin position="103"/>
        <end position="130"/>
    </location>
</feature>
<dbReference type="NCBIfam" id="NF011648">
    <property type="entry name" value="PRK15066.1"/>
    <property type="match status" value="1"/>
</dbReference>
<feature type="transmembrane region" description="Helical" evidence="5">
    <location>
        <begin position="142"/>
        <end position="166"/>
    </location>
</feature>
<dbReference type="EMBL" id="CP002959">
    <property type="protein sequence ID" value="AFM14435.1"/>
    <property type="molecule type" value="Genomic_DNA"/>
</dbReference>
<evidence type="ECO:0000256" key="1">
    <source>
        <dbReference type="ARBA" id="ARBA00004141"/>
    </source>
</evidence>
<keyword evidence="2 5" id="KW-0812">Transmembrane</keyword>
<feature type="transmembrane region" description="Helical" evidence="5">
    <location>
        <begin position="58"/>
        <end position="77"/>
    </location>
</feature>